<keyword evidence="2 12" id="KW-0436">Ligase</keyword>
<dbReference type="InterPro" id="IPR042103">
    <property type="entry name" value="SerRS_1_N_sf"/>
</dbReference>
<dbReference type="CDD" id="cd00770">
    <property type="entry name" value="SerRS_core"/>
    <property type="match status" value="1"/>
</dbReference>
<evidence type="ECO:0000313" key="12">
    <source>
        <dbReference type="EMBL" id="HDS10529.1"/>
    </source>
</evidence>
<feature type="binding site" evidence="8">
    <location>
        <position position="287"/>
    </location>
    <ligand>
        <name>L-serine</name>
        <dbReference type="ChEBI" id="CHEBI:33384"/>
    </ligand>
</feature>
<reference evidence="12" key="1">
    <citation type="journal article" date="2020" name="mSystems">
        <title>Genome- and Community-Level Interaction Insights into Carbon Utilization and Element Cycling Functions of Hydrothermarchaeota in Hydrothermal Sediment.</title>
        <authorList>
            <person name="Zhou Z."/>
            <person name="Liu Y."/>
            <person name="Xu W."/>
            <person name="Pan J."/>
            <person name="Luo Z.H."/>
            <person name="Li M."/>
        </authorList>
    </citation>
    <scope>NUCLEOTIDE SEQUENCE [LARGE SCALE GENOMIC DNA]</scope>
    <source>
        <strain evidence="12">SpSt-123</strain>
    </source>
</reference>
<dbReference type="InterPro" id="IPR015866">
    <property type="entry name" value="Ser-tRNA-synth_1_N"/>
</dbReference>
<evidence type="ECO:0000256" key="9">
    <source>
        <dbReference type="PIRSR" id="PIRSR001529-2"/>
    </source>
</evidence>
<dbReference type="InterPro" id="IPR002314">
    <property type="entry name" value="aa-tRNA-synt_IIb"/>
</dbReference>
<keyword evidence="5" id="KW-0648">Protein biosynthesis</keyword>
<evidence type="ECO:0000256" key="5">
    <source>
        <dbReference type="ARBA" id="ARBA00022917"/>
    </source>
</evidence>
<feature type="binding site" evidence="8">
    <location>
        <position position="310"/>
    </location>
    <ligand>
        <name>L-serine</name>
        <dbReference type="ChEBI" id="CHEBI:33384"/>
    </ligand>
</feature>
<evidence type="ECO:0000259" key="11">
    <source>
        <dbReference type="PROSITE" id="PS50862"/>
    </source>
</evidence>
<keyword evidence="3" id="KW-0547">Nucleotide-binding</keyword>
<evidence type="ECO:0000256" key="8">
    <source>
        <dbReference type="PIRSR" id="PIRSR001529-1"/>
    </source>
</evidence>
<dbReference type="Gene3D" id="3.30.930.10">
    <property type="entry name" value="Bira Bifunctional Protein, Domain 2"/>
    <property type="match status" value="1"/>
</dbReference>
<feature type="binding site" evidence="8">
    <location>
        <position position="256"/>
    </location>
    <ligand>
        <name>L-serine</name>
        <dbReference type="ChEBI" id="CHEBI:33384"/>
    </ligand>
</feature>
<dbReference type="NCBIfam" id="TIGR00414">
    <property type="entry name" value="serS"/>
    <property type="match status" value="1"/>
</dbReference>
<gene>
    <name evidence="12" type="ORF">ENO04_02740</name>
</gene>
<comment type="caution">
    <text evidence="12">The sequence shown here is derived from an EMBL/GenBank/DDBJ whole genome shotgun (WGS) entry which is preliminary data.</text>
</comment>
<feature type="coiled-coil region" evidence="10">
    <location>
        <begin position="48"/>
        <end position="105"/>
    </location>
</feature>
<dbReference type="GO" id="GO:0005737">
    <property type="term" value="C:cytoplasm"/>
    <property type="evidence" value="ECO:0007669"/>
    <property type="project" value="UniProtKB-UniRule"/>
</dbReference>
<dbReference type="InterPro" id="IPR006195">
    <property type="entry name" value="aa-tRNA-synth_II"/>
</dbReference>
<dbReference type="AlphaFoldDB" id="A0A7C1I7D2"/>
<evidence type="ECO:0000256" key="6">
    <source>
        <dbReference type="ARBA" id="ARBA00023146"/>
    </source>
</evidence>
<dbReference type="EMBL" id="DSDY01000092">
    <property type="protein sequence ID" value="HDS10529.1"/>
    <property type="molecule type" value="Genomic_DNA"/>
</dbReference>
<dbReference type="SUPFAM" id="SSF55681">
    <property type="entry name" value="Class II aaRS and biotin synthetases"/>
    <property type="match status" value="1"/>
</dbReference>
<dbReference type="PRINTS" id="PR00981">
    <property type="entry name" value="TRNASYNTHSER"/>
</dbReference>
<dbReference type="InterPro" id="IPR033729">
    <property type="entry name" value="SerRS_core"/>
</dbReference>
<dbReference type="GO" id="GO:0004828">
    <property type="term" value="F:serine-tRNA ligase activity"/>
    <property type="evidence" value="ECO:0007669"/>
    <property type="project" value="UniProtKB-UniRule"/>
</dbReference>
<protein>
    <recommendedName>
        <fullName evidence="1 7">Serine--tRNA ligase</fullName>
        <ecNumber evidence="1 7">6.1.1.11</ecNumber>
    </recommendedName>
</protein>
<evidence type="ECO:0000256" key="7">
    <source>
        <dbReference type="NCBIfam" id="TIGR00414"/>
    </source>
</evidence>
<dbReference type="Pfam" id="PF02403">
    <property type="entry name" value="Seryl_tRNA_N"/>
    <property type="match status" value="1"/>
</dbReference>
<dbReference type="PIRSF" id="PIRSF001529">
    <property type="entry name" value="Ser-tRNA-synth_IIa"/>
    <property type="match status" value="1"/>
</dbReference>
<dbReference type="PANTHER" id="PTHR11778">
    <property type="entry name" value="SERYL-TRNA SYNTHETASE"/>
    <property type="match status" value="1"/>
</dbReference>
<dbReference type="SUPFAM" id="SSF46589">
    <property type="entry name" value="tRNA-binding arm"/>
    <property type="match status" value="1"/>
</dbReference>
<feature type="binding site" evidence="9">
    <location>
        <begin position="287"/>
        <end position="289"/>
    </location>
    <ligand>
        <name>ATP</name>
        <dbReference type="ChEBI" id="CHEBI:30616"/>
    </ligand>
</feature>
<feature type="binding site" evidence="8">
    <location>
        <position position="408"/>
    </location>
    <ligand>
        <name>L-serine</name>
        <dbReference type="ChEBI" id="CHEBI:33384"/>
    </ligand>
</feature>
<accession>A0A7C1I7D2</accession>
<evidence type="ECO:0000256" key="1">
    <source>
        <dbReference type="ARBA" id="ARBA00012840"/>
    </source>
</evidence>
<evidence type="ECO:0000256" key="3">
    <source>
        <dbReference type="ARBA" id="ARBA00022741"/>
    </source>
</evidence>
<dbReference type="GO" id="GO:0005524">
    <property type="term" value="F:ATP binding"/>
    <property type="evidence" value="ECO:0007669"/>
    <property type="project" value="UniProtKB-KW"/>
</dbReference>
<keyword evidence="4 9" id="KW-0067">ATP-binding</keyword>
<dbReference type="InterPro" id="IPR002317">
    <property type="entry name" value="Ser-tRNA-ligase_type_1"/>
</dbReference>
<dbReference type="Gene3D" id="1.10.287.40">
    <property type="entry name" value="Serine-tRNA synthetase, tRNA binding domain"/>
    <property type="match status" value="1"/>
</dbReference>
<dbReference type="EC" id="6.1.1.11" evidence="1 7"/>
<evidence type="ECO:0000256" key="4">
    <source>
        <dbReference type="ARBA" id="ARBA00022840"/>
    </source>
</evidence>
<dbReference type="Pfam" id="PF00587">
    <property type="entry name" value="tRNA-synt_2b"/>
    <property type="match status" value="1"/>
</dbReference>
<feature type="binding site" evidence="9">
    <location>
        <begin position="374"/>
        <end position="377"/>
    </location>
    <ligand>
        <name>ATP</name>
        <dbReference type="ChEBI" id="CHEBI:30616"/>
    </ligand>
</feature>
<feature type="site" description="Important for serine binding" evidence="8">
    <location>
        <position position="410"/>
    </location>
</feature>
<name>A0A7C1I7D2_9CREN</name>
<organism evidence="12">
    <name type="scientific">Fervidicoccus fontis</name>
    <dbReference type="NCBI Taxonomy" id="683846"/>
    <lineage>
        <taxon>Archaea</taxon>
        <taxon>Thermoproteota</taxon>
        <taxon>Thermoprotei</taxon>
        <taxon>Fervidicoccales</taxon>
        <taxon>Fervidicoccaceae</taxon>
        <taxon>Fervidicoccus</taxon>
    </lineage>
</organism>
<feature type="domain" description="Aminoacyl-transfer RNA synthetases class-II family profile" evidence="11">
    <location>
        <begin position="209"/>
        <end position="435"/>
    </location>
</feature>
<sequence>MPTWTVLELLRKDPEAYRAVFKKRGINESLLEEALKLDSLYLSKLKEIEALRSEHNKYSKLVREAKSQEEKTKYISIVRELASRIDEEEKKFQEIKNAWENMLKKLPNILADDVPVGFSDEENVPVRGWGKAKVPSSKLKEFYEQTEKWGVRLDYEVIEKEPVPHADMLEYVLGMGDTQQAGKIASSRFYYLFDDLVWLDFALSLLALDTLARKGYRLVIPPYMIRTKVLESALDYDTFKDMIYKIEGEDLNLIGTAEHPILALLYDNPVREEDLPIKLAGWSACFRKEAGAGNRDLKGIFRVHQFHKVEQFVFAHPSDSWGFLEEMTRNTEEILQALELPYRVVKVVSGEIGLGVAKKYDVEVWYPSQGKFREIASISHLIDWQAFRGNLTFIRKSDGRREYVHTLNGTGLPTTRAITAILENHQQSDGAVYIPKALRKYLESIPSAPKDYIHPRKKSAFP</sequence>
<keyword evidence="10" id="KW-0175">Coiled coil</keyword>
<dbReference type="InterPro" id="IPR045864">
    <property type="entry name" value="aa-tRNA-synth_II/BPL/LPL"/>
</dbReference>
<dbReference type="GO" id="GO:0006434">
    <property type="term" value="P:seryl-tRNA aminoacylation"/>
    <property type="evidence" value="ECO:0007669"/>
    <property type="project" value="UniProtKB-UniRule"/>
</dbReference>
<evidence type="ECO:0000256" key="10">
    <source>
        <dbReference type="SAM" id="Coils"/>
    </source>
</evidence>
<keyword evidence="6" id="KW-0030">Aminoacyl-tRNA synthetase</keyword>
<feature type="binding site" evidence="9">
    <location>
        <begin position="303"/>
        <end position="306"/>
    </location>
    <ligand>
        <name>ATP</name>
        <dbReference type="ChEBI" id="CHEBI:30616"/>
    </ligand>
</feature>
<dbReference type="PROSITE" id="PS50862">
    <property type="entry name" value="AA_TRNA_LIGASE_II"/>
    <property type="match status" value="1"/>
</dbReference>
<evidence type="ECO:0000256" key="2">
    <source>
        <dbReference type="ARBA" id="ARBA00022598"/>
    </source>
</evidence>
<dbReference type="InterPro" id="IPR010978">
    <property type="entry name" value="tRNA-bd_arm"/>
</dbReference>
<proteinExistence type="predicted"/>